<evidence type="ECO:0000256" key="1">
    <source>
        <dbReference type="SAM" id="MobiDB-lite"/>
    </source>
</evidence>
<accession>C6HXJ8</accession>
<keyword evidence="3" id="KW-1185">Reference proteome</keyword>
<reference evidence="2 3" key="1">
    <citation type="journal article" date="2009" name="Appl. Environ. Microbiol.">
        <title>Community genomic and proteomic analyses of chemoautotrophic iron-oxidizing "Leptospirillum rubarum" (Group II) and "Leptospirillum ferrodiazotrophum" (Group III) bacteria in acid mine drainage biofilms.</title>
        <authorList>
            <person name="Goltsman D.S."/>
            <person name="Denef V.J."/>
            <person name="Singer S.W."/>
            <person name="VerBerkmoes N.C."/>
            <person name="Lefsrud M."/>
            <person name="Mueller R.S."/>
            <person name="Dick G.J."/>
            <person name="Sun C.L."/>
            <person name="Wheeler K.E."/>
            <person name="Zemla A."/>
            <person name="Baker B.J."/>
            <person name="Hauser L."/>
            <person name="Land M."/>
            <person name="Shah M.B."/>
            <person name="Thelen M.P."/>
            <person name="Hettich R.L."/>
            <person name="Banfield J.F."/>
        </authorList>
    </citation>
    <scope>NUCLEOTIDE SEQUENCE [LARGE SCALE GENOMIC DNA]</scope>
</reference>
<dbReference type="Proteomes" id="UP000009374">
    <property type="component" value="Unassembled WGS sequence"/>
</dbReference>
<dbReference type="EMBL" id="GG693873">
    <property type="protein sequence ID" value="EES52827.1"/>
    <property type="molecule type" value="Genomic_DNA"/>
</dbReference>
<evidence type="ECO:0000313" key="3">
    <source>
        <dbReference type="Proteomes" id="UP000009374"/>
    </source>
</evidence>
<name>C6HXJ8_9BACT</name>
<feature type="region of interest" description="Disordered" evidence="1">
    <location>
        <begin position="27"/>
        <end position="74"/>
    </location>
</feature>
<evidence type="ECO:0008006" key="4">
    <source>
        <dbReference type="Google" id="ProtNLM"/>
    </source>
</evidence>
<protein>
    <recommendedName>
        <fullName evidence="4">Lipoprotein</fullName>
    </recommendedName>
</protein>
<sequence length="74" mass="7749">MEPRYVRDVRASGIFVVALLVLAGCHSTPKESSQSGKPATPPVKLASPTPIDGGAHSFIPYADKPPLGTPVETH</sequence>
<dbReference type="AlphaFoldDB" id="C6HXJ8"/>
<organism evidence="2 3">
    <name type="scientific">Leptospirillum ferrodiazotrophum</name>
    <dbReference type="NCBI Taxonomy" id="412449"/>
    <lineage>
        <taxon>Bacteria</taxon>
        <taxon>Pseudomonadati</taxon>
        <taxon>Nitrospirota</taxon>
        <taxon>Nitrospiria</taxon>
        <taxon>Nitrospirales</taxon>
        <taxon>Nitrospiraceae</taxon>
        <taxon>Leptospirillum</taxon>
    </lineage>
</organism>
<gene>
    <name evidence="2" type="ORF">UBAL3_92050197a</name>
</gene>
<evidence type="ECO:0000313" key="2">
    <source>
        <dbReference type="EMBL" id="EES52827.1"/>
    </source>
</evidence>
<proteinExistence type="predicted"/>
<dbReference type="PROSITE" id="PS51257">
    <property type="entry name" value="PROKAR_LIPOPROTEIN"/>
    <property type="match status" value="1"/>
</dbReference>